<dbReference type="InterPro" id="IPR011990">
    <property type="entry name" value="TPR-like_helical_dom_sf"/>
</dbReference>
<dbReference type="EMBL" id="BTGU01000005">
    <property type="protein sequence ID" value="GMN34798.1"/>
    <property type="molecule type" value="Genomic_DNA"/>
</dbReference>
<evidence type="ECO:0000313" key="1">
    <source>
        <dbReference type="EMBL" id="GMN34798.1"/>
    </source>
</evidence>
<dbReference type="PANTHER" id="PTHR47859">
    <property type="entry name" value="PENTATRICOPEPTIDE REPEAT-CONTAINING PROTEIN"/>
    <property type="match status" value="1"/>
</dbReference>
<name>A0AA87ZWN7_FICCA</name>
<organism evidence="1 2">
    <name type="scientific">Ficus carica</name>
    <name type="common">Common fig</name>
    <dbReference type="NCBI Taxonomy" id="3494"/>
    <lineage>
        <taxon>Eukaryota</taxon>
        <taxon>Viridiplantae</taxon>
        <taxon>Streptophyta</taxon>
        <taxon>Embryophyta</taxon>
        <taxon>Tracheophyta</taxon>
        <taxon>Spermatophyta</taxon>
        <taxon>Magnoliopsida</taxon>
        <taxon>eudicotyledons</taxon>
        <taxon>Gunneridae</taxon>
        <taxon>Pentapetalae</taxon>
        <taxon>rosids</taxon>
        <taxon>fabids</taxon>
        <taxon>Rosales</taxon>
        <taxon>Moraceae</taxon>
        <taxon>Ficeae</taxon>
        <taxon>Ficus</taxon>
    </lineage>
</organism>
<dbReference type="Proteomes" id="UP001187192">
    <property type="component" value="Unassembled WGS sequence"/>
</dbReference>
<proteinExistence type="predicted"/>
<accession>A0AA87ZWN7</accession>
<evidence type="ECO:0008006" key="3">
    <source>
        <dbReference type="Google" id="ProtNLM"/>
    </source>
</evidence>
<dbReference type="PANTHER" id="PTHR47859:SF1">
    <property type="entry name" value="PENTATRICOPEPTIDE REPEAT-CONTAINING PROTEIN"/>
    <property type="match status" value="1"/>
</dbReference>
<dbReference type="Gene3D" id="1.25.40.10">
    <property type="entry name" value="Tetratricopeptide repeat domain"/>
    <property type="match status" value="1"/>
</dbReference>
<gene>
    <name evidence="1" type="ORF">TIFTF001_004896</name>
</gene>
<keyword evidence="2" id="KW-1185">Reference proteome</keyword>
<protein>
    <recommendedName>
        <fullName evidence="3">Pentatricopeptide repeat-containing protein</fullName>
    </recommendedName>
</protein>
<reference evidence="1" key="1">
    <citation type="submission" date="2023-07" db="EMBL/GenBank/DDBJ databases">
        <title>draft genome sequence of fig (Ficus carica).</title>
        <authorList>
            <person name="Takahashi T."/>
            <person name="Nishimura K."/>
        </authorList>
    </citation>
    <scope>NUCLEOTIDE SEQUENCE</scope>
</reference>
<sequence length="272" mass="30604">MLRDVKSAYEALQKMVILAIRGSNSVYIHANGKFSSSNLDIPIPSKHIIGLKQSDSSMLGSDASSEDQGTILKLLSWSFNDVIYACACLKKYWLVGRLIAQMQKLGLYLTSNTYDSFVKAIVSERGFSSGMEVDKPERALPVLAKMRKIELLPDIKTYEVLFSLFGTVNAKYEKGNKFSHVDVTRRIKAIDMDMAKHGVQHSHLSMKNLLRALGEEMMIRELIHYLHVAESLFSRNGTYLGIPIYNTVLHSLVEAKEVESHGNRNVQNHEVV</sequence>
<evidence type="ECO:0000313" key="2">
    <source>
        <dbReference type="Proteomes" id="UP001187192"/>
    </source>
</evidence>
<comment type="caution">
    <text evidence="1">The sequence shown here is derived from an EMBL/GenBank/DDBJ whole genome shotgun (WGS) entry which is preliminary data.</text>
</comment>
<dbReference type="AlphaFoldDB" id="A0AA87ZWN7"/>